<keyword evidence="1" id="KW-0812">Transmembrane</keyword>
<keyword evidence="1" id="KW-1133">Transmembrane helix</keyword>
<sequence length="82" mass="9347">MQQVIVFNDANLSQSLLIQNTHHHYPAVLQKKFCVLLFYITTRVLAIEKGSLFRQVASVHFPVVFFAVVYTLLVCVKIRAIG</sequence>
<dbReference type="Proteomes" id="UP000000770">
    <property type="component" value="Chromosome"/>
</dbReference>
<gene>
    <name evidence="2" type="ordered locus">Sbal195_2357</name>
</gene>
<dbReference type="HOGENOM" id="CLU_2556386_0_0_6"/>
<evidence type="ECO:0000313" key="2">
    <source>
        <dbReference type="EMBL" id="ABX49525.1"/>
    </source>
</evidence>
<reference evidence="2 3" key="1">
    <citation type="submission" date="2007-11" db="EMBL/GenBank/DDBJ databases">
        <title>Complete sequence of chromosome of Shewanella baltica OS195.</title>
        <authorList>
            <consortium name="US DOE Joint Genome Institute"/>
            <person name="Copeland A."/>
            <person name="Lucas S."/>
            <person name="Lapidus A."/>
            <person name="Barry K."/>
            <person name="Glavina del Rio T."/>
            <person name="Dalin E."/>
            <person name="Tice H."/>
            <person name="Pitluck S."/>
            <person name="Chain P."/>
            <person name="Malfatti S."/>
            <person name="Shin M."/>
            <person name="Vergez L."/>
            <person name="Schmutz J."/>
            <person name="Larimer F."/>
            <person name="Land M."/>
            <person name="Hauser L."/>
            <person name="Kyrpides N."/>
            <person name="Kim E."/>
            <person name="Brettar I."/>
            <person name="Rodrigues J."/>
            <person name="Konstantinidis K."/>
            <person name="Klappenbach J."/>
            <person name="Hofle M."/>
            <person name="Tiedje J."/>
            <person name="Richardson P."/>
        </authorList>
    </citation>
    <scope>NUCLEOTIDE SEQUENCE [LARGE SCALE GENOMIC DNA]</scope>
    <source>
        <strain evidence="2 3">OS195</strain>
    </source>
</reference>
<protein>
    <submittedName>
        <fullName evidence="2">Uncharacterized protein</fullName>
    </submittedName>
</protein>
<proteinExistence type="predicted"/>
<dbReference type="AlphaFoldDB" id="A9L2T6"/>
<evidence type="ECO:0000313" key="3">
    <source>
        <dbReference type="Proteomes" id="UP000000770"/>
    </source>
</evidence>
<dbReference type="EMBL" id="CP000891">
    <property type="protein sequence ID" value="ABX49525.1"/>
    <property type="molecule type" value="Genomic_DNA"/>
</dbReference>
<organism evidence="2 3">
    <name type="scientific">Shewanella baltica (strain OS195)</name>
    <dbReference type="NCBI Taxonomy" id="399599"/>
    <lineage>
        <taxon>Bacteria</taxon>
        <taxon>Pseudomonadati</taxon>
        <taxon>Pseudomonadota</taxon>
        <taxon>Gammaproteobacteria</taxon>
        <taxon>Alteromonadales</taxon>
        <taxon>Shewanellaceae</taxon>
        <taxon>Shewanella</taxon>
    </lineage>
</organism>
<name>A9L2T6_SHEB9</name>
<feature type="transmembrane region" description="Helical" evidence="1">
    <location>
        <begin position="59"/>
        <end position="76"/>
    </location>
</feature>
<dbReference type="KEGG" id="sbn:Sbal195_2357"/>
<evidence type="ECO:0000256" key="1">
    <source>
        <dbReference type="SAM" id="Phobius"/>
    </source>
</evidence>
<accession>A9L2T6</accession>
<keyword evidence="1" id="KW-0472">Membrane</keyword>